<reference evidence="1" key="1">
    <citation type="submission" date="2023-03" db="EMBL/GenBank/DDBJ databases">
        <title>Massive genome expansion in bonnet fungi (Mycena s.s.) driven by repeated elements and novel gene families across ecological guilds.</title>
        <authorList>
            <consortium name="Lawrence Berkeley National Laboratory"/>
            <person name="Harder C.B."/>
            <person name="Miyauchi S."/>
            <person name="Viragh M."/>
            <person name="Kuo A."/>
            <person name="Thoen E."/>
            <person name="Andreopoulos B."/>
            <person name="Lu D."/>
            <person name="Skrede I."/>
            <person name="Drula E."/>
            <person name="Henrissat B."/>
            <person name="Morin E."/>
            <person name="Kohler A."/>
            <person name="Barry K."/>
            <person name="LaButti K."/>
            <person name="Morin E."/>
            <person name="Salamov A."/>
            <person name="Lipzen A."/>
            <person name="Mereny Z."/>
            <person name="Hegedus B."/>
            <person name="Baldrian P."/>
            <person name="Stursova M."/>
            <person name="Weitz H."/>
            <person name="Taylor A."/>
            <person name="Grigoriev I.V."/>
            <person name="Nagy L.G."/>
            <person name="Martin F."/>
            <person name="Kauserud H."/>
        </authorList>
    </citation>
    <scope>NUCLEOTIDE SEQUENCE</scope>
    <source>
        <strain evidence="1">CBHHK067</strain>
    </source>
</reference>
<comment type="caution">
    <text evidence="1">The sequence shown here is derived from an EMBL/GenBank/DDBJ whole genome shotgun (WGS) entry which is preliminary data.</text>
</comment>
<name>A0AAD7DWJ4_MYCRO</name>
<evidence type="ECO:0000313" key="1">
    <source>
        <dbReference type="EMBL" id="KAJ7699576.1"/>
    </source>
</evidence>
<dbReference type="AlphaFoldDB" id="A0AAD7DWJ4"/>
<protein>
    <submittedName>
        <fullName evidence="1">Uncharacterized protein</fullName>
    </submittedName>
</protein>
<gene>
    <name evidence="1" type="ORF">B0H17DRAFT_1196201</name>
</gene>
<keyword evidence="2" id="KW-1185">Reference proteome</keyword>
<organism evidence="1 2">
    <name type="scientific">Mycena rosella</name>
    <name type="common">Pink bonnet</name>
    <name type="synonym">Agaricus rosellus</name>
    <dbReference type="NCBI Taxonomy" id="1033263"/>
    <lineage>
        <taxon>Eukaryota</taxon>
        <taxon>Fungi</taxon>
        <taxon>Dikarya</taxon>
        <taxon>Basidiomycota</taxon>
        <taxon>Agaricomycotina</taxon>
        <taxon>Agaricomycetes</taxon>
        <taxon>Agaricomycetidae</taxon>
        <taxon>Agaricales</taxon>
        <taxon>Marasmiineae</taxon>
        <taxon>Mycenaceae</taxon>
        <taxon>Mycena</taxon>
    </lineage>
</organism>
<sequence>MPHLPLSAEFRVRIDLCDPDPDWDQITPLPPITSNISAFVIEFVDGFFHDHLTPTMAKIIDCLTLLALELLEINSEKHPRLAVCLGHITSSVASLHAPDSIHLRALDLSQVRLAILEHAVGPDETEQSLCLVPRLRFFSAQSMLKFNDVLCLEFLLSRLQDDEFEMEI</sequence>
<proteinExistence type="predicted"/>
<evidence type="ECO:0000313" key="2">
    <source>
        <dbReference type="Proteomes" id="UP001221757"/>
    </source>
</evidence>
<dbReference type="Proteomes" id="UP001221757">
    <property type="component" value="Unassembled WGS sequence"/>
</dbReference>
<dbReference type="EMBL" id="JARKIE010000022">
    <property type="protein sequence ID" value="KAJ7699576.1"/>
    <property type="molecule type" value="Genomic_DNA"/>
</dbReference>
<accession>A0AAD7DWJ4</accession>